<dbReference type="GO" id="GO:0005886">
    <property type="term" value="C:plasma membrane"/>
    <property type="evidence" value="ECO:0007669"/>
    <property type="project" value="UniProtKB-SubCell"/>
</dbReference>
<feature type="transmembrane region" description="Helical" evidence="8">
    <location>
        <begin position="167"/>
        <end position="186"/>
    </location>
</feature>
<reference evidence="10 11" key="1">
    <citation type="submission" date="2013-03" db="EMBL/GenBank/DDBJ databases">
        <title>Salinisphaera hydrothermalis C41B8 Genome Sequencing.</title>
        <authorList>
            <person name="Li C."/>
            <person name="Lai Q."/>
            <person name="Shao Z."/>
        </authorList>
    </citation>
    <scope>NUCLEOTIDE SEQUENCE [LARGE SCALE GENOMIC DNA]</scope>
    <source>
        <strain evidence="10 11">C41B8</strain>
    </source>
</reference>
<dbReference type="STRING" id="1304275.C41B8_13650"/>
<feature type="transmembrane region" description="Helical" evidence="8">
    <location>
        <begin position="52"/>
        <end position="82"/>
    </location>
</feature>
<gene>
    <name evidence="8" type="primary">mntP</name>
    <name evidence="10" type="ORF">C41B8_13650</name>
</gene>
<protein>
    <recommendedName>
        <fullName evidence="8">Putative manganese efflux pump MntP</fullName>
    </recommendedName>
</protein>
<keyword evidence="5 8" id="KW-0406">Ion transport</keyword>
<comment type="function">
    <text evidence="8">Probably functions as a manganese efflux pump.</text>
</comment>
<keyword evidence="2 8" id="KW-1003">Cell membrane</keyword>
<dbReference type="OrthoDB" id="9811590at2"/>
<accession>A0A084IIX9</accession>
<keyword evidence="4 8" id="KW-1133">Transmembrane helix</keyword>
<keyword evidence="6 8" id="KW-0472">Membrane</keyword>
<proteinExistence type="inferred from homology"/>
<dbReference type="GO" id="GO:0005384">
    <property type="term" value="F:manganese ion transmembrane transporter activity"/>
    <property type="evidence" value="ECO:0007669"/>
    <property type="project" value="UniProtKB-UniRule"/>
</dbReference>
<feature type="signal peptide" evidence="9">
    <location>
        <begin position="1"/>
        <end position="19"/>
    </location>
</feature>
<evidence type="ECO:0000256" key="9">
    <source>
        <dbReference type="SAM" id="SignalP"/>
    </source>
</evidence>
<evidence type="ECO:0000256" key="5">
    <source>
        <dbReference type="ARBA" id="ARBA00023065"/>
    </source>
</evidence>
<evidence type="ECO:0000313" key="10">
    <source>
        <dbReference type="EMBL" id="KEZ76663.1"/>
    </source>
</evidence>
<name>A0A084IIX9_SALHC</name>
<evidence type="ECO:0000256" key="2">
    <source>
        <dbReference type="ARBA" id="ARBA00022475"/>
    </source>
</evidence>
<dbReference type="eggNOG" id="COG1971">
    <property type="taxonomic scope" value="Bacteria"/>
</dbReference>
<comment type="similarity">
    <text evidence="8">Belongs to the MntP (TC 9.B.29) family.</text>
</comment>
<dbReference type="EMBL" id="APNK01000024">
    <property type="protein sequence ID" value="KEZ76663.1"/>
    <property type="molecule type" value="Genomic_DNA"/>
</dbReference>
<evidence type="ECO:0000256" key="7">
    <source>
        <dbReference type="ARBA" id="ARBA00023211"/>
    </source>
</evidence>
<dbReference type="HAMAP" id="MF_01521">
    <property type="entry name" value="MntP_pump"/>
    <property type="match status" value="1"/>
</dbReference>
<keyword evidence="11" id="KW-1185">Reference proteome</keyword>
<evidence type="ECO:0000256" key="3">
    <source>
        <dbReference type="ARBA" id="ARBA00022692"/>
    </source>
</evidence>
<feature type="chain" id="PRO_5001776505" description="Putative manganese efflux pump MntP" evidence="9">
    <location>
        <begin position="20"/>
        <end position="187"/>
    </location>
</feature>
<evidence type="ECO:0000256" key="6">
    <source>
        <dbReference type="ARBA" id="ARBA00023136"/>
    </source>
</evidence>
<evidence type="ECO:0000256" key="4">
    <source>
        <dbReference type="ARBA" id="ARBA00022989"/>
    </source>
</evidence>
<keyword evidence="7 8" id="KW-0464">Manganese</keyword>
<dbReference type="PANTHER" id="PTHR35529:SF1">
    <property type="entry name" value="MANGANESE EFFLUX PUMP MNTP-RELATED"/>
    <property type="match status" value="1"/>
</dbReference>
<keyword evidence="3 8" id="KW-0812">Transmembrane</keyword>
<feature type="transmembrane region" description="Helical" evidence="8">
    <location>
        <begin position="103"/>
        <end position="125"/>
    </location>
</feature>
<comment type="caution">
    <text evidence="8">Lacks conserved residue(s) required for the propagation of feature annotation.</text>
</comment>
<dbReference type="InterPro" id="IPR022929">
    <property type="entry name" value="Put_MntP"/>
</dbReference>
<comment type="subcellular location">
    <subcellularLocation>
        <location evidence="8">Cell membrane</location>
        <topology evidence="8">Multi-pass membrane protein</topology>
    </subcellularLocation>
</comment>
<evidence type="ECO:0000256" key="1">
    <source>
        <dbReference type="ARBA" id="ARBA00022448"/>
    </source>
</evidence>
<dbReference type="AlphaFoldDB" id="A0A084IIX9"/>
<dbReference type="Proteomes" id="UP000028302">
    <property type="component" value="Unassembled WGS sequence"/>
</dbReference>
<dbReference type="RefSeq" id="WP_037339294.1">
    <property type="nucleotide sequence ID" value="NZ_APNK01000024.1"/>
</dbReference>
<dbReference type="InterPro" id="IPR003810">
    <property type="entry name" value="Mntp/YtaF"/>
</dbReference>
<keyword evidence="1 8" id="KW-0813">Transport</keyword>
<keyword evidence="9" id="KW-0732">Signal</keyword>
<comment type="caution">
    <text evidence="10">The sequence shown here is derived from an EMBL/GenBank/DDBJ whole genome shotgun (WGS) entry which is preliminary data.</text>
</comment>
<feature type="transmembrane region" description="Helical" evidence="8">
    <location>
        <begin position="131"/>
        <end position="155"/>
    </location>
</feature>
<evidence type="ECO:0000313" key="11">
    <source>
        <dbReference type="Proteomes" id="UP000028302"/>
    </source>
</evidence>
<dbReference type="PANTHER" id="PTHR35529">
    <property type="entry name" value="MANGANESE EFFLUX PUMP MNTP-RELATED"/>
    <property type="match status" value="1"/>
</dbReference>
<dbReference type="Pfam" id="PF02659">
    <property type="entry name" value="Mntp"/>
    <property type="match status" value="1"/>
</dbReference>
<evidence type="ECO:0000256" key="8">
    <source>
        <dbReference type="HAMAP-Rule" id="MF_01521"/>
    </source>
</evidence>
<organism evidence="10 11">
    <name type="scientific">Salinisphaera hydrothermalis (strain C41B8)</name>
    <dbReference type="NCBI Taxonomy" id="1304275"/>
    <lineage>
        <taxon>Bacteria</taxon>
        <taxon>Pseudomonadati</taxon>
        <taxon>Pseudomonadota</taxon>
        <taxon>Gammaproteobacteria</taxon>
        <taxon>Salinisphaerales</taxon>
        <taxon>Salinisphaeraceae</taxon>
        <taxon>Salinisphaera</taxon>
    </lineage>
</organism>
<sequence length="187" mass="19603">MSFITSLSLDLSLSMDAFAASVAQGAKTRSTRTREALRTACYFGSFEALTPVIGWILGTLLGSAMAHIDHWIAFGLLVAIGLKMIRDALRASERAQRQSSPGFARMALLALSTSVDAAAVGVTLVVLQIPIVMAALVIGGTTFVMTCAGFVLGGVAGRRMPHYAEGLGGLLLIGIGTQTLFQHMVFG</sequence>